<feature type="transmembrane region" description="Helical" evidence="6">
    <location>
        <begin position="647"/>
        <end position="666"/>
    </location>
</feature>
<evidence type="ECO:0000256" key="1">
    <source>
        <dbReference type="ARBA" id="ARBA00004141"/>
    </source>
</evidence>
<evidence type="ECO:0000313" key="7">
    <source>
        <dbReference type="EMBL" id="KAF9957343.1"/>
    </source>
</evidence>
<evidence type="ECO:0008006" key="9">
    <source>
        <dbReference type="Google" id="ProtNLM"/>
    </source>
</evidence>
<dbReference type="InterPro" id="IPR036259">
    <property type="entry name" value="MFS_trans_sf"/>
</dbReference>
<feature type="compositionally biased region" description="Basic and acidic residues" evidence="5">
    <location>
        <begin position="16"/>
        <end position="33"/>
    </location>
</feature>
<feature type="transmembrane region" description="Helical" evidence="6">
    <location>
        <begin position="556"/>
        <end position="575"/>
    </location>
</feature>
<dbReference type="InterPro" id="IPR011701">
    <property type="entry name" value="MFS"/>
</dbReference>
<dbReference type="EMBL" id="JAAAHY010000785">
    <property type="protein sequence ID" value="KAF9957343.1"/>
    <property type="molecule type" value="Genomic_DNA"/>
</dbReference>
<feature type="transmembrane region" description="Helical" evidence="6">
    <location>
        <begin position="218"/>
        <end position="244"/>
    </location>
</feature>
<dbReference type="Proteomes" id="UP000738359">
    <property type="component" value="Unassembled WGS sequence"/>
</dbReference>
<feature type="region of interest" description="Disordered" evidence="5">
    <location>
        <begin position="434"/>
        <end position="457"/>
    </location>
</feature>
<proteinExistence type="predicted"/>
<feature type="transmembrane region" description="Helical" evidence="6">
    <location>
        <begin position="190"/>
        <end position="212"/>
    </location>
</feature>
<dbReference type="SUPFAM" id="SSF103473">
    <property type="entry name" value="MFS general substrate transporter"/>
    <property type="match status" value="2"/>
</dbReference>
<dbReference type="Gene3D" id="1.20.1250.20">
    <property type="entry name" value="MFS general substrate transporter like domains"/>
    <property type="match status" value="2"/>
</dbReference>
<feature type="transmembrane region" description="Helical" evidence="6">
    <location>
        <begin position="74"/>
        <end position="94"/>
    </location>
</feature>
<dbReference type="GO" id="GO:0016020">
    <property type="term" value="C:membrane"/>
    <property type="evidence" value="ECO:0007669"/>
    <property type="project" value="UniProtKB-SubCell"/>
</dbReference>
<sequence length="676" mass="73178">MATPRGESQPDLSHSTSEDTVWRSDQNHDHADENAPLLSNPDPPNTPLNTDSTSIYVKILANHLPWHKRPSAAWLYPLFALVAVSGGMLTSSVGQYHASMLCREYMNRHAPSNTTFLTAADMTTSLFNAAAASAAGGVIPLRPPRECQVPEILAYTAKTMALVEVLGGIAGTASVGYWASMSDKYGRTKLMLLGPIGSLFSLCALVAEGMWWDQIGLPLMVVASLVSGVMGGISLGGALGMAYAADCTDPSRRSLVYSWLHAGLFLFLGIGSFLGGTLASANDSIMPIIYFDIFACFTGLALLVFVVPESLPSKQSAHIQELYEKAVKPYKKAENRESQEQQGAWHSHMFRALMFFKPNGKNTNLILLGAISFLQMLALKGTFSVLILYTNRMFNWTEYEDGILFSLGSMVRLFALLVLLPVFVHFYRKHAAKKGKKGGSSVPSQRATPSNSGLRNDHRQYVASDDEGPINNPLSAMAIGIADPAVASSLEHLGEAALNLSDDEDSFEERRRRQSTVDSSATLPSTSKSSRTKTATLSDASRTAEEAHSDLKLDTWVIRIGFAINSVTYIGYGLATTTWMFYLASALHAVSIIASPSLKSLLTHLVEPSQFGAVLGAIQVVESVAGIFSPIVISWVFAATVSTRPEFVWYCCAALTGVALVLSFMVRQKRFVQTSA</sequence>
<comment type="subcellular location">
    <subcellularLocation>
        <location evidence="1">Membrane</location>
        <topology evidence="1">Multi-pass membrane protein</topology>
    </subcellularLocation>
</comment>
<dbReference type="Pfam" id="PF07690">
    <property type="entry name" value="MFS_1"/>
    <property type="match status" value="1"/>
</dbReference>
<feature type="compositionally biased region" description="Polar residues" evidence="5">
    <location>
        <begin position="441"/>
        <end position="454"/>
    </location>
</feature>
<accession>A0A9P6J195</accession>
<feature type="transmembrane region" description="Helical" evidence="6">
    <location>
        <begin position="614"/>
        <end position="641"/>
    </location>
</feature>
<dbReference type="PANTHER" id="PTHR23507">
    <property type="entry name" value="ZGC:174356"/>
    <property type="match status" value="1"/>
</dbReference>
<keyword evidence="8" id="KW-1185">Reference proteome</keyword>
<evidence type="ECO:0000256" key="3">
    <source>
        <dbReference type="ARBA" id="ARBA00022989"/>
    </source>
</evidence>
<evidence type="ECO:0000256" key="5">
    <source>
        <dbReference type="SAM" id="MobiDB-lite"/>
    </source>
</evidence>
<organism evidence="7 8">
    <name type="scientific">Mortierella alpina</name>
    <name type="common">Oleaginous fungus</name>
    <name type="synonym">Mortierella renispora</name>
    <dbReference type="NCBI Taxonomy" id="64518"/>
    <lineage>
        <taxon>Eukaryota</taxon>
        <taxon>Fungi</taxon>
        <taxon>Fungi incertae sedis</taxon>
        <taxon>Mucoromycota</taxon>
        <taxon>Mortierellomycotina</taxon>
        <taxon>Mortierellomycetes</taxon>
        <taxon>Mortierellales</taxon>
        <taxon>Mortierellaceae</taxon>
        <taxon>Mortierella</taxon>
    </lineage>
</organism>
<reference evidence="7" key="1">
    <citation type="journal article" date="2020" name="Fungal Divers.">
        <title>Resolving the Mortierellaceae phylogeny through synthesis of multi-gene phylogenetics and phylogenomics.</title>
        <authorList>
            <person name="Vandepol N."/>
            <person name="Liber J."/>
            <person name="Desiro A."/>
            <person name="Na H."/>
            <person name="Kennedy M."/>
            <person name="Barry K."/>
            <person name="Grigoriev I.V."/>
            <person name="Miller A.N."/>
            <person name="O'Donnell K."/>
            <person name="Stajich J.E."/>
            <person name="Bonito G."/>
        </authorList>
    </citation>
    <scope>NUCLEOTIDE SEQUENCE</scope>
    <source>
        <strain evidence="7">CK1249</strain>
    </source>
</reference>
<feature type="region of interest" description="Disordered" evidence="5">
    <location>
        <begin position="1"/>
        <end position="49"/>
    </location>
</feature>
<dbReference type="GO" id="GO:0022857">
    <property type="term" value="F:transmembrane transporter activity"/>
    <property type="evidence" value="ECO:0007669"/>
    <property type="project" value="InterPro"/>
</dbReference>
<name>A0A9P6J195_MORAP</name>
<keyword evidence="4 6" id="KW-0472">Membrane</keyword>
<dbReference type="PANTHER" id="PTHR23507:SF1">
    <property type="entry name" value="FI18259P1-RELATED"/>
    <property type="match status" value="1"/>
</dbReference>
<feature type="compositionally biased region" description="Low complexity" evidence="5">
    <location>
        <begin position="519"/>
        <end position="538"/>
    </location>
</feature>
<feature type="transmembrane region" description="Helical" evidence="6">
    <location>
        <begin position="256"/>
        <end position="279"/>
    </location>
</feature>
<feature type="region of interest" description="Disordered" evidence="5">
    <location>
        <begin position="501"/>
        <end position="541"/>
    </location>
</feature>
<evidence type="ECO:0000256" key="2">
    <source>
        <dbReference type="ARBA" id="ARBA00022692"/>
    </source>
</evidence>
<dbReference type="OrthoDB" id="3026777at2759"/>
<dbReference type="AlphaFoldDB" id="A0A9P6J195"/>
<gene>
    <name evidence="7" type="ORF">BGZ70_009542</name>
</gene>
<keyword evidence="3 6" id="KW-1133">Transmembrane helix</keyword>
<keyword evidence="2 6" id="KW-0812">Transmembrane</keyword>
<feature type="transmembrane region" description="Helical" evidence="6">
    <location>
        <begin position="402"/>
        <end position="427"/>
    </location>
</feature>
<feature type="transmembrane region" description="Helical" evidence="6">
    <location>
        <begin position="285"/>
        <end position="307"/>
    </location>
</feature>
<protein>
    <recommendedName>
        <fullName evidence="9">Major facilitator superfamily (MFS) profile domain-containing protein</fullName>
    </recommendedName>
</protein>
<evidence type="ECO:0000256" key="6">
    <source>
        <dbReference type="SAM" id="Phobius"/>
    </source>
</evidence>
<comment type="caution">
    <text evidence="7">The sequence shown here is derived from an EMBL/GenBank/DDBJ whole genome shotgun (WGS) entry which is preliminary data.</text>
</comment>
<feature type="transmembrane region" description="Helical" evidence="6">
    <location>
        <begin position="365"/>
        <end position="390"/>
    </location>
</feature>
<evidence type="ECO:0000313" key="8">
    <source>
        <dbReference type="Proteomes" id="UP000738359"/>
    </source>
</evidence>
<evidence type="ECO:0000256" key="4">
    <source>
        <dbReference type="ARBA" id="ARBA00023136"/>
    </source>
</evidence>